<dbReference type="Gene3D" id="3.30.470.20">
    <property type="entry name" value="ATP-grasp fold, B domain"/>
    <property type="match status" value="1"/>
</dbReference>
<dbReference type="RefSeq" id="WP_200466970.1">
    <property type="nucleotide sequence ID" value="NZ_JAENRR010000089.1"/>
</dbReference>
<proteinExistence type="predicted"/>
<evidence type="ECO:0000313" key="3">
    <source>
        <dbReference type="EMBL" id="MBK3519752.1"/>
    </source>
</evidence>
<feature type="domain" description="ATP-grasp" evidence="2">
    <location>
        <begin position="121"/>
        <end position="322"/>
    </location>
</feature>
<accession>A0ABS1HPZ2</accession>
<dbReference type="Proteomes" id="UP000605676">
    <property type="component" value="Unassembled WGS sequence"/>
</dbReference>
<dbReference type="SUPFAM" id="SSF56059">
    <property type="entry name" value="Glutathione synthetase ATP-binding domain-like"/>
    <property type="match status" value="1"/>
</dbReference>
<organism evidence="3 4">
    <name type="scientific">Carboxylicivirga marina</name>
    <dbReference type="NCBI Taxonomy" id="2800988"/>
    <lineage>
        <taxon>Bacteria</taxon>
        <taxon>Pseudomonadati</taxon>
        <taxon>Bacteroidota</taxon>
        <taxon>Bacteroidia</taxon>
        <taxon>Marinilabiliales</taxon>
        <taxon>Marinilabiliaceae</taxon>
        <taxon>Carboxylicivirga</taxon>
    </lineage>
</organism>
<dbReference type="InterPro" id="IPR011761">
    <property type="entry name" value="ATP-grasp"/>
</dbReference>
<keyword evidence="1" id="KW-0067">ATP-binding</keyword>
<protein>
    <recommendedName>
        <fullName evidence="2">ATP-grasp domain-containing protein</fullName>
    </recommendedName>
</protein>
<evidence type="ECO:0000259" key="2">
    <source>
        <dbReference type="PROSITE" id="PS50975"/>
    </source>
</evidence>
<keyword evidence="4" id="KW-1185">Reference proteome</keyword>
<name>A0ABS1HPZ2_9BACT</name>
<evidence type="ECO:0000256" key="1">
    <source>
        <dbReference type="PROSITE-ProRule" id="PRU00409"/>
    </source>
</evidence>
<sequence length="402" mass="46775">MKSNPQLNPVIVLDITHAGYGILRSLYKYKIPLYGFSFCKDHIELKTRFAQETYVYDSAEDLKKKLIQLSKSFSVKPVLFLTNDEKVEFIVKYINELSQYMLINIPDASIVNSLIDKIRLKDVIKKYKIKVPQTVNIESEQDGNLVRELQFPIIIKPFLKSIKWHNSGFPKATIFNSYNDFKLVFPKMFATEPRILAQEFIPGGDDNIYYCLTYYNENGECKAHFTGQKIRQWRVLTGSTASTRPANVSFVTNETLRIFDTIKFKGLGSIEYKKHPKTGDFYMIEPTAGRVNLQEYIATCAGNNIPLKAYCDMTGHIIKPIEKENSNVVFIEERSELPSFCEYNSNKQLTILNWFESVKGKRYYRLLNSTDYKISFNIMYYITRRLCGYFLRKILIKMNSPN</sequence>
<comment type="caution">
    <text evidence="3">The sequence shown here is derived from an EMBL/GenBank/DDBJ whole genome shotgun (WGS) entry which is preliminary data.</text>
</comment>
<dbReference type="EMBL" id="JAENRR010000089">
    <property type="protein sequence ID" value="MBK3519752.1"/>
    <property type="molecule type" value="Genomic_DNA"/>
</dbReference>
<evidence type="ECO:0000313" key="4">
    <source>
        <dbReference type="Proteomes" id="UP000605676"/>
    </source>
</evidence>
<reference evidence="3 4" key="1">
    <citation type="submission" date="2021-01" db="EMBL/GenBank/DDBJ databases">
        <title>Carboxyliciviraga sp.nov., isolated from coastal sediments.</title>
        <authorList>
            <person name="Lu D."/>
            <person name="Zhang T."/>
        </authorList>
    </citation>
    <scope>NUCLEOTIDE SEQUENCE [LARGE SCALE GENOMIC DNA]</scope>
    <source>
        <strain evidence="3 4">N1Y132</strain>
    </source>
</reference>
<gene>
    <name evidence="3" type="ORF">JIV24_20595</name>
</gene>
<dbReference type="PROSITE" id="PS50975">
    <property type="entry name" value="ATP_GRASP"/>
    <property type="match status" value="1"/>
</dbReference>
<keyword evidence="1" id="KW-0547">Nucleotide-binding</keyword>